<evidence type="ECO:0000313" key="12">
    <source>
        <dbReference type="EMBL" id="PPE04510.1"/>
    </source>
</evidence>
<evidence type="ECO:0000256" key="9">
    <source>
        <dbReference type="ARBA" id="ARBA00023136"/>
    </source>
</evidence>
<dbReference type="PROSITE" id="PS00154">
    <property type="entry name" value="ATPASE_E1_E2"/>
    <property type="match status" value="1"/>
</dbReference>
<reference evidence="12 13" key="1">
    <citation type="submission" date="2017-11" db="EMBL/GenBank/DDBJ databases">
        <title>Genome sequence of Entomoplasma ellychniae ELCN-1 (ATCC 43707).</title>
        <authorList>
            <person name="Lo W.-S."/>
            <person name="Gasparich G.E."/>
            <person name="Kuo C.-H."/>
        </authorList>
    </citation>
    <scope>NUCLEOTIDE SEQUENCE [LARGE SCALE GENOMIC DNA]</scope>
    <source>
        <strain evidence="12 13">ELCN-1</strain>
    </source>
</reference>
<feature type="transmembrane region" description="Helical" evidence="10">
    <location>
        <begin position="14"/>
        <end position="33"/>
    </location>
</feature>
<feature type="domain" description="P-type ATPase A" evidence="11">
    <location>
        <begin position="145"/>
        <end position="244"/>
    </location>
</feature>
<dbReference type="NCBIfam" id="TIGR01525">
    <property type="entry name" value="ATPase-IB_hvy"/>
    <property type="match status" value="1"/>
</dbReference>
<dbReference type="InterPro" id="IPR018303">
    <property type="entry name" value="ATPase_P-typ_P_site"/>
</dbReference>
<feature type="transmembrane region" description="Helical" evidence="10">
    <location>
        <begin position="79"/>
        <end position="101"/>
    </location>
</feature>
<feature type="transmembrane region" description="Helical" evidence="10">
    <location>
        <begin position="39"/>
        <end position="58"/>
    </location>
</feature>
<dbReference type="GO" id="GO:0055070">
    <property type="term" value="P:copper ion homeostasis"/>
    <property type="evidence" value="ECO:0007669"/>
    <property type="project" value="TreeGrafter"/>
</dbReference>
<dbReference type="GO" id="GO:0016887">
    <property type="term" value="F:ATP hydrolysis activity"/>
    <property type="evidence" value="ECO:0007669"/>
    <property type="project" value="InterPro"/>
</dbReference>
<keyword evidence="9 10" id="KW-0472">Membrane</keyword>
<accession>A0A8E2QZ29</accession>
<feature type="transmembrane region" description="Helical" evidence="10">
    <location>
        <begin position="113"/>
        <end position="131"/>
    </location>
</feature>
<dbReference type="SUPFAM" id="SSF81653">
    <property type="entry name" value="Calcium ATPase, transduction domain A"/>
    <property type="match status" value="1"/>
</dbReference>
<feature type="transmembrane region" description="Helical" evidence="10">
    <location>
        <begin position="261"/>
        <end position="284"/>
    </location>
</feature>
<evidence type="ECO:0000256" key="5">
    <source>
        <dbReference type="ARBA" id="ARBA00022741"/>
    </source>
</evidence>
<keyword evidence="8 10" id="KW-1133">Transmembrane helix</keyword>
<feature type="transmembrane region" description="Helical" evidence="10">
    <location>
        <begin position="296"/>
        <end position="320"/>
    </location>
</feature>
<keyword evidence="5 10" id="KW-0547">Nucleotide-binding</keyword>
<dbReference type="RefSeq" id="WP_104205659.1">
    <property type="nucleotide sequence ID" value="NZ_PHND01000001.1"/>
</dbReference>
<dbReference type="GO" id="GO:0005524">
    <property type="term" value="F:ATP binding"/>
    <property type="evidence" value="ECO:0007669"/>
    <property type="project" value="UniProtKB-UniRule"/>
</dbReference>
<dbReference type="GO" id="GO:0043682">
    <property type="term" value="F:P-type divalent copper transporter activity"/>
    <property type="evidence" value="ECO:0007669"/>
    <property type="project" value="TreeGrafter"/>
</dbReference>
<keyword evidence="13" id="KW-1185">Reference proteome</keyword>
<dbReference type="AlphaFoldDB" id="A0A8E2QZ29"/>
<comment type="caution">
    <text evidence="12">The sequence shown here is derived from an EMBL/GenBank/DDBJ whole genome shotgun (WGS) entry which is preliminary data.</text>
</comment>
<evidence type="ECO:0000259" key="11">
    <source>
        <dbReference type="Pfam" id="PF00122"/>
    </source>
</evidence>
<dbReference type="Gene3D" id="3.40.50.1000">
    <property type="entry name" value="HAD superfamily/HAD-like"/>
    <property type="match status" value="1"/>
</dbReference>
<evidence type="ECO:0000256" key="6">
    <source>
        <dbReference type="ARBA" id="ARBA00022840"/>
    </source>
</evidence>
<dbReference type="Pfam" id="PF00122">
    <property type="entry name" value="E1-E2_ATPase"/>
    <property type="match status" value="1"/>
</dbReference>
<dbReference type="InterPro" id="IPR023214">
    <property type="entry name" value="HAD_sf"/>
</dbReference>
<evidence type="ECO:0000256" key="10">
    <source>
        <dbReference type="RuleBase" id="RU362081"/>
    </source>
</evidence>
<sequence length="638" mass="71924">MLAKVKTKKFLKQLVFLIDIILALSLSIINLNSTISNNLYMVFFGLVPLAIINTYFIGWKYIERTYFEIFKWKRIGMNFLVFASTQISLIYSLIEIIYYLNHGDHLELHLIEIPIFVIIFVKIGDLINDYIKSKIGNDLKKIQSLQSKNAFLLRNEEYIKVNVNQISAGDIIKVPIGYSVPMDGILISKQALVDSQLINGENHGLEISYKDNVFAGMRNMGEEFSIEATGLVKDNLINKMVKKINQIQTEKKGIQTIVDRVLLWFTPVVLVLSILGFFISYFFFENGSFLLSLKVSITVLVSACPCAIGLATPLAILIGASRAAKKGVIFNKPESFSKLHKITTVVFDKTGTLTKGEIEVKDYIGDEKYLPIIGSFQLNIKHPIASGIINYLNKKNIDCNIKLRQIDTDFLAFTYLDDHYQIIKYSNFKSAGLAPEINFRQTTNTSSLLFKNENLVAQIFFEDKLREGVDDKIQELMGQGFKVVMITGDNIGVAKKVAISLKIKHVYANMTPDKKLLLIKEMQMNGEKVLFAGDGLNDALAIKQADLSIAVINKSTYLDLDADIALLDSKISLIVDTINEVKNTKKIIYSNLFWAFTYNLIIIPLALFGVLSPHIGMLAMFLSSILVLLNSLFFKMRK</sequence>
<proteinExistence type="inferred from homology"/>
<keyword evidence="4 10" id="KW-0479">Metal-binding</keyword>
<dbReference type="InterPro" id="IPR027256">
    <property type="entry name" value="P-typ_ATPase_IB"/>
</dbReference>
<dbReference type="Pfam" id="PF00702">
    <property type="entry name" value="Hydrolase"/>
    <property type="match status" value="1"/>
</dbReference>
<evidence type="ECO:0000256" key="8">
    <source>
        <dbReference type="ARBA" id="ARBA00022989"/>
    </source>
</evidence>
<evidence type="ECO:0000256" key="2">
    <source>
        <dbReference type="ARBA" id="ARBA00006024"/>
    </source>
</evidence>
<keyword evidence="10" id="KW-1003">Cell membrane</keyword>
<feature type="transmembrane region" description="Helical" evidence="10">
    <location>
        <begin position="592"/>
        <end position="611"/>
    </location>
</feature>
<evidence type="ECO:0000313" key="13">
    <source>
        <dbReference type="Proteomes" id="UP000239010"/>
    </source>
</evidence>
<dbReference type="InterPro" id="IPR008250">
    <property type="entry name" value="ATPase_P-typ_transduc_dom_A_sf"/>
</dbReference>
<dbReference type="Gene3D" id="2.70.150.10">
    <property type="entry name" value="Calcium-transporting ATPase, cytoplasmic transduction domain A"/>
    <property type="match status" value="1"/>
</dbReference>
<dbReference type="InterPro" id="IPR023299">
    <property type="entry name" value="ATPase_P-typ_cyto_dom_N"/>
</dbReference>
<evidence type="ECO:0000256" key="3">
    <source>
        <dbReference type="ARBA" id="ARBA00022692"/>
    </source>
</evidence>
<dbReference type="GO" id="GO:0005886">
    <property type="term" value="C:plasma membrane"/>
    <property type="evidence" value="ECO:0007669"/>
    <property type="project" value="UniProtKB-SubCell"/>
</dbReference>
<dbReference type="InterPro" id="IPR001757">
    <property type="entry name" value="P_typ_ATPase"/>
</dbReference>
<dbReference type="Proteomes" id="UP000239010">
    <property type="component" value="Unassembled WGS sequence"/>
</dbReference>
<protein>
    <submittedName>
        <fullName evidence="12">Copper transporting ATPase</fullName>
    </submittedName>
</protein>
<dbReference type="PRINTS" id="PR00119">
    <property type="entry name" value="CATATPASE"/>
</dbReference>
<evidence type="ECO:0000256" key="7">
    <source>
        <dbReference type="ARBA" id="ARBA00022967"/>
    </source>
</evidence>
<evidence type="ECO:0000256" key="4">
    <source>
        <dbReference type="ARBA" id="ARBA00022723"/>
    </source>
</evidence>
<comment type="similarity">
    <text evidence="2 10">Belongs to the cation transport ATPase (P-type) (TC 3.A.3) family. Type IB subfamily.</text>
</comment>
<organism evidence="12 13">
    <name type="scientific">Entomoplasma ellychniae</name>
    <dbReference type="NCBI Taxonomy" id="2114"/>
    <lineage>
        <taxon>Bacteria</taxon>
        <taxon>Bacillati</taxon>
        <taxon>Mycoplasmatota</taxon>
        <taxon>Mollicutes</taxon>
        <taxon>Entomoplasmatales</taxon>
        <taxon>Entomoplasmataceae</taxon>
        <taxon>Entomoplasma</taxon>
    </lineage>
</organism>
<dbReference type="SUPFAM" id="SSF81665">
    <property type="entry name" value="Calcium ATPase, transmembrane domain M"/>
    <property type="match status" value="1"/>
</dbReference>
<dbReference type="PANTHER" id="PTHR43520:SF8">
    <property type="entry name" value="P-TYPE CU(+) TRANSPORTER"/>
    <property type="match status" value="1"/>
</dbReference>
<dbReference type="Gene3D" id="3.40.1110.10">
    <property type="entry name" value="Calcium-transporting ATPase, cytoplasmic domain N"/>
    <property type="match status" value="1"/>
</dbReference>
<name>A0A8E2QZ29_9MOLU</name>
<gene>
    <name evidence="12" type="primary">copA</name>
    <name evidence="12" type="ORF">EELLY_v1c01900</name>
</gene>
<dbReference type="EMBL" id="PHND01000001">
    <property type="protein sequence ID" value="PPE04510.1"/>
    <property type="molecule type" value="Genomic_DNA"/>
</dbReference>
<dbReference type="GO" id="GO:0012505">
    <property type="term" value="C:endomembrane system"/>
    <property type="evidence" value="ECO:0007669"/>
    <property type="project" value="UniProtKB-SubCell"/>
</dbReference>
<evidence type="ECO:0000256" key="1">
    <source>
        <dbReference type="ARBA" id="ARBA00004127"/>
    </source>
</evidence>
<feature type="transmembrane region" description="Helical" evidence="10">
    <location>
        <begin position="617"/>
        <end position="634"/>
    </location>
</feature>
<dbReference type="PANTHER" id="PTHR43520">
    <property type="entry name" value="ATP7, ISOFORM B"/>
    <property type="match status" value="1"/>
</dbReference>
<dbReference type="InterPro" id="IPR023298">
    <property type="entry name" value="ATPase_P-typ_TM_dom_sf"/>
</dbReference>
<comment type="subcellular location">
    <subcellularLocation>
        <location evidence="10">Cell membrane</location>
    </subcellularLocation>
    <subcellularLocation>
        <location evidence="1">Endomembrane system</location>
        <topology evidence="1">Multi-pass membrane protein</topology>
    </subcellularLocation>
</comment>
<dbReference type="SUPFAM" id="SSF56784">
    <property type="entry name" value="HAD-like"/>
    <property type="match status" value="1"/>
</dbReference>
<dbReference type="GO" id="GO:0005507">
    <property type="term" value="F:copper ion binding"/>
    <property type="evidence" value="ECO:0007669"/>
    <property type="project" value="TreeGrafter"/>
</dbReference>
<keyword evidence="3 10" id="KW-0812">Transmembrane</keyword>
<dbReference type="Gene3D" id="1.20.1110.10">
    <property type="entry name" value="Calcium-transporting ATPase, transmembrane domain"/>
    <property type="match status" value="1"/>
</dbReference>
<keyword evidence="7" id="KW-1278">Translocase</keyword>
<dbReference type="InterPro" id="IPR036412">
    <property type="entry name" value="HAD-like_sf"/>
</dbReference>
<keyword evidence="6 10" id="KW-0067">ATP-binding</keyword>
<dbReference type="InterPro" id="IPR059000">
    <property type="entry name" value="ATPase_P-type_domA"/>
</dbReference>
<dbReference type="NCBIfam" id="TIGR01494">
    <property type="entry name" value="ATPase_P-type"/>
    <property type="match status" value="2"/>
</dbReference>